<name>M9LP05_PSEA3</name>
<accession>M9LP05</accession>
<organism evidence="2 3">
    <name type="scientific">Pseudozyma antarctica (strain T-34)</name>
    <name type="common">Yeast</name>
    <name type="synonym">Candida antarctica</name>
    <dbReference type="NCBI Taxonomy" id="1151754"/>
    <lineage>
        <taxon>Eukaryota</taxon>
        <taxon>Fungi</taxon>
        <taxon>Dikarya</taxon>
        <taxon>Basidiomycota</taxon>
        <taxon>Ustilaginomycotina</taxon>
        <taxon>Ustilaginomycetes</taxon>
        <taxon>Ustilaginales</taxon>
        <taxon>Ustilaginaceae</taxon>
        <taxon>Moesziomyces</taxon>
    </lineage>
</organism>
<feature type="region of interest" description="Disordered" evidence="1">
    <location>
        <begin position="102"/>
        <end position="185"/>
    </location>
</feature>
<evidence type="ECO:0000313" key="2">
    <source>
        <dbReference type="EMBL" id="GAC73721.1"/>
    </source>
</evidence>
<feature type="compositionally biased region" description="Low complexity" evidence="1">
    <location>
        <begin position="61"/>
        <end position="74"/>
    </location>
</feature>
<protein>
    <submittedName>
        <fullName evidence="2">Uncharacterized protein</fullName>
    </submittedName>
</protein>
<dbReference type="AlphaFoldDB" id="M9LP05"/>
<dbReference type="Proteomes" id="UP000011976">
    <property type="component" value="Unassembled WGS sequence"/>
</dbReference>
<dbReference type="EMBL" id="DF196775">
    <property type="protein sequence ID" value="GAC73721.1"/>
    <property type="molecule type" value="Genomic_DNA"/>
</dbReference>
<evidence type="ECO:0000313" key="3">
    <source>
        <dbReference type="Proteomes" id="UP000011976"/>
    </source>
</evidence>
<gene>
    <name evidence="2" type="ORF">PANT_9d00236</name>
</gene>
<reference evidence="3" key="1">
    <citation type="journal article" date="2013" name="Genome Announc.">
        <title>Genome sequence of the basidiomycetous yeast Pseudozyma antarctica T-34, a producer of the glycolipid biosurfactants mannosylerythritol lipids.</title>
        <authorList>
            <person name="Morita T."/>
            <person name="Koike H."/>
            <person name="Koyama Y."/>
            <person name="Hagiwara H."/>
            <person name="Ito E."/>
            <person name="Fukuoka T."/>
            <person name="Imura T."/>
            <person name="Machida M."/>
            <person name="Kitamoto D."/>
        </authorList>
    </citation>
    <scope>NUCLEOTIDE SEQUENCE [LARGE SCALE GENOMIC DNA]</scope>
    <source>
        <strain evidence="3">T-34</strain>
    </source>
</reference>
<feature type="region of interest" description="Disordered" evidence="1">
    <location>
        <begin position="1"/>
        <end position="74"/>
    </location>
</feature>
<sequence length="226" mass="23380">MSCGANDSSEPGSHDNDAKHNPTTQTAVALTDMAANRIFETPASSPPNEATFNNDARTAPAQLSSAQLSSGSSSAQRDLFLFGLAGGGMRSSLVESPNPPCFAKLGVAPFRESINPKRLEDQGPGGREKKRSAEEEGGGGGGTGIRTRTPAQIRSGWAERSGGAFQRAGSGILPSSSASELTSSARAQALEQHGLLGSAKTSQTRQLSSIFDFDRMEGAAPSRVAE</sequence>
<proteinExistence type="predicted"/>
<feature type="compositionally biased region" description="Polar residues" evidence="1">
    <location>
        <begin position="1"/>
        <end position="11"/>
    </location>
</feature>
<feature type="compositionally biased region" description="Low complexity" evidence="1">
    <location>
        <begin position="175"/>
        <end position="185"/>
    </location>
</feature>
<evidence type="ECO:0000256" key="1">
    <source>
        <dbReference type="SAM" id="MobiDB-lite"/>
    </source>
</evidence>
<feature type="compositionally biased region" description="Polar residues" evidence="1">
    <location>
        <begin position="42"/>
        <end position="56"/>
    </location>
</feature>